<accession>A0A4C1XQZ5</accession>
<organism evidence="1 2">
    <name type="scientific">Eumeta variegata</name>
    <name type="common">Bagworm moth</name>
    <name type="synonym">Eumeta japonica</name>
    <dbReference type="NCBI Taxonomy" id="151549"/>
    <lineage>
        <taxon>Eukaryota</taxon>
        <taxon>Metazoa</taxon>
        <taxon>Ecdysozoa</taxon>
        <taxon>Arthropoda</taxon>
        <taxon>Hexapoda</taxon>
        <taxon>Insecta</taxon>
        <taxon>Pterygota</taxon>
        <taxon>Neoptera</taxon>
        <taxon>Endopterygota</taxon>
        <taxon>Lepidoptera</taxon>
        <taxon>Glossata</taxon>
        <taxon>Ditrysia</taxon>
        <taxon>Tineoidea</taxon>
        <taxon>Psychidae</taxon>
        <taxon>Oiketicinae</taxon>
        <taxon>Eumeta</taxon>
    </lineage>
</organism>
<comment type="caution">
    <text evidence="1">The sequence shown here is derived from an EMBL/GenBank/DDBJ whole genome shotgun (WGS) entry which is preliminary data.</text>
</comment>
<sequence length="86" mass="9422">MHDRSAKEKPNQSKEMVKEMYDIDRVCWSSAPPARRLARAPGHVPAGMAGREELAHLFRAPRAVRKGGQLWVAIFSGLLPLGASAS</sequence>
<evidence type="ECO:0000313" key="2">
    <source>
        <dbReference type="Proteomes" id="UP000299102"/>
    </source>
</evidence>
<gene>
    <name evidence="1" type="ORF">EVAR_32747_1</name>
</gene>
<evidence type="ECO:0000313" key="1">
    <source>
        <dbReference type="EMBL" id="GBP64589.1"/>
    </source>
</evidence>
<reference evidence="1 2" key="1">
    <citation type="journal article" date="2019" name="Commun. Biol.">
        <title>The bagworm genome reveals a unique fibroin gene that provides high tensile strength.</title>
        <authorList>
            <person name="Kono N."/>
            <person name="Nakamura H."/>
            <person name="Ohtoshi R."/>
            <person name="Tomita M."/>
            <person name="Numata K."/>
            <person name="Arakawa K."/>
        </authorList>
    </citation>
    <scope>NUCLEOTIDE SEQUENCE [LARGE SCALE GENOMIC DNA]</scope>
</reference>
<name>A0A4C1XQZ5_EUMVA</name>
<dbReference type="EMBL" id="BGZK01000902">
    <property type="protein sequence ID" value="GBP64589.1"/>
    <property type="molecule type" value="Genomic_DNA"/>
</dbReference>
<dbReference type="Proteomes" id="UP000299102">
    <property type="component" value="Unassembled WGS sequence"/>
</dbReference>
<keyword evidence="2" id="KW-1185">Reference proteome</keyword>
<proteinExistence type="predicted"/>
<dbReference type="AlphaFoldDB" id="A0A4C1XQZ5"/>
<protein>
    <submittedName>
        <fullName evidence="1">Uncharacterized protein</fullName>
    </submittedName>
</protein>